<accession>A0A919N0B4</accession>
<dbReference type="Proteomes" id="UP000636960">
    <property type="component" value="Unassembled WGS sequence"/>
</dbReference>
<dbReference type="Gene3D" id="3.40.50.1240">
    <property type="entry name" value="Phosphoglycerate mutase-like"/>
    <property type="match status" value="1"/>
</dbReference>
<comment type="caution">
    <text evidence="1">The sequence shown here is derived from an EMBL/GenBank/DDBJ whole genome shotgun (WGS) entry which is preliminary data.</text>
</comment>
<dbReference type="RefSeq" id="WP_203786410.1">
    <property type="nucleotide sequence ID" value="NZ_BOMV01000072.1"/>
</dbReference>
<evidence type="ECO:0008006" key="3">
    <source>
        <dbReference type="Google" id="ProtNLM"/>
    </source>
</evidence>
<dbReference type="CDD" id="cd07067">
    <property type="entry name" value="HP_PGM_like"/>
    <property type="match status" value="1"/>
</dbReference>
<sequence>MDIDFTVLLVPHCQSVSKDGWNQDHLVRPLAEAGRAQAQALVPAIGTGIDAVYSSPAVRCRETVGPLASAAGLAVHELPELYETQGFQDPGEWVAGVFAPMGQAVAGAWVAGRASGAVVRLSAAHPGGRVVVCSHGDVLPVLIALLAGAYGVPLPPLINRGGWWELRFAGGGLEIVVGQARSES</sequence>
<organism evidence="1 2">
    <name type="scientific">Paractinoplanes rishiriensis</name>
    <dbReference type="NCBI Taxonomy" id="1050105"/>
    <lineage>
        <taxon>Bacteria</taxon>
        <taxon>Bacillati</taxon>
        <taxon>Actinomycetota</taxon>
        <taxon>Actinomycetes</taxon>
        <taxon>Micromonosporales</taxon>
        <taxon>Micromonosporaceae</taxon>
        <taxon>Paractinoplanes</taxon>
    </lineage>
</organism>
<dbReference type="AlphaFoldDB" id="A0A919N0B4"/>
<dbReference type="InterPro" id="IPR029033">
    <property type="entry name" value="His_PPase_superfam"/>
</dbReference>
<protein>
    <recommendedName>
        <fullName evidence="3">Phosphoglycerate mutase</fullName>
    </recommendedName>
</protein>
<name>A0A919N0B4_9ACTN</name>
<dbReference type="SUPFAM" id="SSF53254">
    <property type="entry name" value="Phosphoglycerate mutase-like"/>
    <property type="match status" value="1"/>
</dbReference>
<gene>
    <name evidence="1" type="ORF">Ari01nite_68750</name>
</gene>
<evidence type="ECO:0000313" key="2">
    <source>
        <dbReference type="Proteomes" id="UP000636960"/>
    </source>
</evidence>
<proteinExistence type="predicted"/>
<keyword evidence="2" id="KW-1185">Reference proteome</keyword>
<dbReference type="InterPro" id="IPR013078">
    <property type="entry name" value="His_Pase_superF_clade-1"/>
</dbReference>
<dbReference type="EMBL" id="BOMV01000072">
    <property type="protein sequence ID" value="GIE99410.1"/>
    <property type="molecule type" value="Genomic_DNA"/>
</dbReference>
<dbReference type="SMART" id="SM00855">
    <property type="entry name" value="PGAM"/>
    <property type="match status" value="1"/>
</dbReference>
<dbReference type="Pfam" id="PF00300">
    <property type="entry name" value="His_Phos_1"/>
    <property type="match status" value="1"/>
</dbReference>
<reference evidence="1" key="1">
    <citation type="submission" date="2021-01" db="EMBL/GenBank/DDBJ databases">
        <title>Whole genome shotgun sequence of Actinoplanes rishiriensis NBRC 108556.</title>
        <authorList>
            <person name="Komaki H."/>
            <person name="Tamura T."/>
        </authorList>
    </citation>
    <scope>NUCLEOTIDE SEQUENCE</scope>
    <source>
        <strain evidence="1">NBRC 108556</strain>
    </source>
</reference>
<evidence type="ECO:0000313" key="1">
    <source>
        <dbReference type="EMBL" id="GIE99410.1"/>
    </source>
</evidence>